<sequence length="1268" mass="137613">MSSDSEKVSKINTNSKWQFWIDRGGTFTDIVAQRPDGEIVLHKLLSENPDRYTDAPIQGIRDILGLATDEAIPIEQIAAIKMGTTVATNALLERKGDRTVLLITKGFRDALRIGYQHRPNIFARHIVLPEMLYEQVIEIEERYSAHGEVLISLNKNLAIKELQKAYDLGIRACAIALMHSYRYPHHEQRLAELAKEIGFTQVSVSHEISSLIKFVSRGDTTVVDAYLSPILKRYVDRVSAELNQTLTPSPSPILGEENATLTPHPSPAGEGIATTKLMFMQSNGGLTEAKTFQGKNSILSGPAGGIVGAVQTCLQAGFEKIISFDMGGTSTDVAHYAGSYERSLSTEVAGVRLSTPMMAIHTVAAGGGSLLFFDGARYRVGPESAGAFPGPACYRNGGNLAVTDCNVMLGKLQPDFFPKVFGKDGNLPLDREVVVEKFRELAQTISQATGQTVTPEFVAQGFLEIAVEKMAMAIKKISVQRGYDVSEYVLCCFGGAGGQHACAIADVLGMTQVFIHPYAGVLSAYGIGLADIRTIRDRSVESELNLELLAELETMAQTLSEEGKSEILQGNEDSDLQIETSLRLRYTGTDSSLTVIIPNSLEFSSQETFDYLRTNFEALHKDRYGFIFADKSLIVEAIAVETIISRKKDKVRRKKANSQQLTANSQSNSPKAQVYMAGAWSETPVFRREDLRVGDRIAGAALIIDATGTNAIEPDWEAELNEDDCLILRRSPQYQNQMSGGEEIEVPLYKGDLGGYLPDPIKLEIFNNLFQSIAEQMGFTLQNTSASVNIRERLDFSCAIFDREGELVANAPHIPVHLGSMGESVKALIKEKGTANIHFGDVFATNNPYNGGTHLPDITVITPVFIDSEQPIFYVASRGHHADIGGITPGSMPSNSTSIEEEGILFDNFQLVKSGKFCEVETLALLTSSAYPARNPAQNIADLQAQIAANECGAKELQRMVNHYGAMTVQAYMGFVRDNAEDAIRKAIANLAKEKDERRFVYPIDNGSQIVVSVSLDPIERTAKIDFTGTSAQLGNNFNAPLAVCKAVVLYVFRTLVDDDIPLNGGCLEPLEIIVPEGSMLNPVYPAAVVAGNVETSQAIANALYGALGVMAASQGTMNNFTFGSDRYQYYETICGGSGAGIDFDGTDAIQTHMTNSRLTDPEILEWRFPVLLEEFSIRANSGGKGKHNGGNGVTRRIKFLEPMTAAILSSSRVIPPFGLNGGEAGATGRNYVIRHDGKITDLTSTATVQMGSGDTFVIDTPAGGGYG</sequence>
<dbReference type="InterPro" id="IPR002821">
    <property type="entry name" value="Hydantoinase_A"/>
</dbReference>
<evidence type="ECO:0000256" key="2">
    <source>
        <dbReference type="SAM" id="Coils"/>
    </source>
</evidence>
<accession>A0ABX1M044</accession>
<dbReference type="Pfam" id="PF19278">
    <property type="entry name" value="Hydant_A_C"/>
    <property type="match status" value="1"/>
</dbReference>
<evidence type="ECO:0000259" key="6">
    <source>
        <dbReference type="Pfam" id="PF19278"/>
    </source>
</evidence>
<dbReference type="Pfam" id="PF05378">
    <property type="entry name" value="Hydant_A_N"/>
    <property type="match status" value="1"/>
</dbReference>
<dbReference type="EMBL" id="JAAVJL010000004">
    <property type="protein sequence ID" value="NMF60868.1"/>
    <property type="molecule type" value="Genomic_DNA"/>
</dbReference>
<evidence type="ECO:0000313" key="8">
    <source>
        <dbReference type="Proteomes" id="UP000738376"/>
    </source>
</evidence>
<evidence type="ECO:0000259" key="3">
    <source>
        <dbReference type="Pfam" id="PF01968"/>
    </source>
</evidence>
<name>A0ABX1M044_9CYAN</name>
<keyword evidence="2" id="KW-0175">Coiled coil</keyword>
<gene>
    <name evidence="7" type="ORF">HC246_23295</name>
</gene>
<feature type="domain" description="Hydantoinase B/oxoprolinase" evidence="4">
    <location>
        <begin position="759"/>
        <end position="1268"/>
    </location>
</feature>
<dbReference type="InterPro" id="IPR008040">
    <property type="entry name" value="Hydant_A_N"/>
</dbReference>
<dbReference type="PANTHER" id="PTHR11365">
    <property type="entry name" value="5-OXOPROLINASE RELATED"/>
    <property type="match status" value="1"/>
</dbReference>
<feature type="domain" description="Acetophenone carboxylase-like C-terminal" evidence="6">
    <location>
        <begin position="547"/>
        <end position="725"/>
    </location>
</feature>
<dbReference type="Pfam" id="PF01968">
    <property type="entry name" value="Hydantoinase_A"/>
    <property type="match status" value="1"/>
</dbReference>
<dbReference type="PANTHER" id="PTHR11365:SF23">
    <property type="entry name" value="HYPOTHETICAL 5-OXOPROLINASE (EUROFUNG)-RELATED"/>
    <property type="match status" value="1"/>
</dbReference>
<dbReference type="RefSeq" id="WP_169365802.1">
    <property type="nucleotide sequence ID" value="NZ_JAAVJL010000004.1"/>
</dbReference>
<evidence type="ECO:0000259" key="4">
    <source>
        <dbReference type="Pfam" id="PF02538"/>
    </source>
</evidence>
<dbReference type="InterPro" id="IPR045079">
    <property type="entry name" value="Oxoprolinase-like"/>
</dbReference>
<dbReference type="Proteomes" id="UP000738376">
    <property type="component" value="Unassembled WGS sequence"/>
</dbReference>
<feature type="domain" description="Hydantoinase A/oxoprolinase" evidence="3">
    <location>
        <begin position="217"/>
        <end position="534"/>
    </location>
</feature>
<dbReference type="Pfam" id="PF02538">
    <property type="entry name" value="Hydantoinase_B"/>
    <property type="match status" value="1"/>
</dbReference>
<reference evidence="7 8" key="1">
    <citation type="submission" date="2020-03" db="EMBL/GenBank/DDBJ databases">
        <title>Draft Genome Sequence of 2-Methylisoborneol Producing Pseudanabaena yagii Strain GIHE-NHR1 Isolated from North Han River in South Korea.</title>
        <authorList>
            <person name="Jeong J."/>
        </authorList>
    </citation>
    <scope>NUCLEOTIDE SEQUENCE [LARGE SCALE GENOMIC DNA]</scope>
    <source>
        <strain evidence="7 8">GIHE-NHR1</strain>
    </source>
</reference>
<feature type="domain" description="Hydantoinase/oxoprolinase N-terminal" evidence="5">
    <location>
        <begin position="19"/>
        <end position="198"/>
    </location>
</feature>
<feature type="coiled-coil region" evidence="2">
    <location>
        <begin position="940"/>
        <end position="997"/>
    </location>
</feature>
<dbReference type="InterPro" id="IPR049517">
    <property type="entry name" value="ACX-like_C"/>
</dbReference>
<keyword evidence="8" id="KW-1185">Reference proteome</keyword>
<evidence type="ECO:0000313" key="7">
    <source>
        <dbReference type="EMBL" id="NMF60868.1"/>
    </source>
</evidence>
<organism evidence="7 8">
    <name type="scientific">Pseudanabaena yagii GIHE-NHR1</name>
    <dbReference type="NCBI Taxonomy" id="2722753"/>
    <lineage>
        <taxon>Bacteria</taxon>
        <taxon>Bacillati</taxon>
        <taxon>Cyanobacteriota</taxon>
        <taxon>Cyanophyceae</taxon>
        <taxon>Pseudanabaenales</taxon>
        <taxon>Pseudanabaenaceae</taxon>
        <taxon>Pseudanabaena</taxon>
        <taxon>Pseudanabaena yagii</taxon>
    </lineage>
</organism>
<protein>
    <submittedName>
        <fullName evidence="7">5-oxoprolinase</fullName>
    </submittedName>
</protein>
<dbReference type="InterPro" id="IPR003692">
    <property type="entry name" value="Hydantoinase_B"/>
</dbReference>
<evidence type="ECO:0000259" key="5">
    <source>
        <dbReference type="Pfam" id="PF05378"/>
    </source>
</evidence>
<evidence type="ECO:0000256" key="1">
    <source>
        <dbReference type="ARBA" id="ARBA00010403"/>
    </source>
</evidence>
<comment type="similarity">
    <text evidence="1">Belongs to the oxoprolinase family.</text>
</comment>
<proteinExistence type="inferred from homology"/>
<comment type="caution">
    <text evidence="7">The sequence shown here is derived from an EMBL/GenBank/DDBJ whole genome shotgun (WGS) entry which is preliminary data.</text>
</comment>